<name>E3L0P7_PUCGT</name>
<proteinExistence type="predicted"/>
<evidence type="ECO:0000256" key="1">
    <source>
        <dbReference type="SAM" id="MobiDB-lite"/>
    </source>
</evidence>
<dbReference type="Proteomes" id="UP000008783">
    <property type="component" value="Unassembled WGS sequence"/>
</dbReference>
<keyword evidence="3" id="KW-1185">Reference proteome</keyword>
<organism evidence="2 3">
    <name type="scientific">Puccinia graminis f. sp. tritici (strain CRL 75-36-700-3 / race SCCL)</name>
    <name type="common">Black stem rust fungus</name>
    <dbReference type="NCBI Taxonomy" id="418459"/>
    <lineage>
        <taxon>Eukaryota</taxon>
        <taxon>Fungi</taxon>
        <taxon>Dikarya</taxon>
        <taxon>Basidiomycota</taxon>
        <taxon>Pucciniomycotina</taxon>
        <taxon>Pucciniomycetes</taxon>
        <taxon>Pucciniales</taxon>
        <taxon>Pucciniaceae</taxon>
        <taxon>Puccinia</taxon>
    </lineage>
</organism>
<dbReference type="OrthoDB" id="10575669at2759"/>
<feature type="compositionally biased region" description="Basic and acidic residues" evidence="1">
    <location>
        <begin position="1"/>
        <end position="13"/>
    </location>
</feature>
<dbReference type="VEuPathDB" id="FungiDB:PGTG_15949"/>
<reference evidence="3" key="2">
    <citation type="journal article" date="2011" name="Proc. Natl. Acad. Sci. U.S.A.">
        <title>Obligate biotrophy features unraveled by the genomic analysis of rust fungi.</title>
        <authorList>
            <person name="Duplessis S."/>
            <person name="Cuomo C.A."/>
            <person name="Lin Y.-C."/>
            <person name="Aerts A."/>
            <person name="Tisserant E."/>
            <person name="Veneault-Fourrey C."/>
            <person name="Joly D.L."/>
            <person name="Hacquard S."/>
            <person name="Amselem J."/>
            <person name="Cantarel B.L."/>
            <person name="Chiu R."/>
            <person name="Coutinho P.M."/>
            <person name="Feau N."/>
            <person name="Field M."/>
            <person name="Frey P."/>
            <person name="Gelhaye E."/>
            <person name="Goldberg J."/>
            <person name="Grabherr M.G."/>
            <person name="Kodira C.D."/>
            <person name="Kohler A."/>
            <person name="Kuees U."/>
            <person name="Lindquist E.A."/>
            <person name="Lucas S.M."/>
            <person name="Mago R."/>
            <person name="Mauceli E."/>
            <person name="Morin E."/>
            <person name="Murat C."/>
            <person name="Pangilinan J.L."/>
            <person name="Park R."/>
            <person name="Pearson M."/>
            <person name="Quesneville H."/>
            <person name="Rouhier N."/>
            <person name="Sakthikumar S."/>
            <person name="Salamov A.A."/>
            <person name="Schmutz J."/>
            <person name="Selles B."/>
            <person name="Shapiro H."/>
            <person name="Tanguay P."/>
            <person name="Tuskan G.A."/>
            <person name="Henrissat B."/>
            <person name="Van de Peer Y."/>
            <person name="Rouze P."/>
            <person name="Ellis J.G."/>
            <person name="Dodds P.N."/>
            <person name="Schein J.E."/>
            <person name="Zhong S."/>
            <person name="Hamelin R.C."/>
            <person name="Grigoriev I.V."/>
            <person name="Szabo L.J."/>
            <person name="Martin F."/>
        </authorList>
    </citation>
    <scope>NUCLEOTIDE SEQUENCE [LARGE SCALE GENOMIC DNA]</scope>
    <source>
        <strain evidence="3">CRL 75-36-700-3 / race SCCL</strain>
    </source>
</reference>
<feature type="region of interest" description="Disordered" evidence="1">
    <location>
        <begin position="1"/>
        <end position="22"/>
    </location>
</feature>
<reference key="1">
    <citation type="submission" date="2007-01" db="EMBL/GenBank/DDBJ databases">
        <title>The Genome Sequence of Puccinia graminis f. sp. tritici Strain CRL 75-36-700-3.</title>
        <authorList>
            <consortium name="The Broad Institute Genome Sequencing Platform"/>
            <person name="Birren B."/>
            <person name="Lander E."/>
            <person name="Galagan J."/>
            <person name="Nusbaum C."/>
            <person name="Devon K."/>
            <person name="Cuomo C."/>
            <person name="Jaffe D."/>
            <person name="Butler J."/>
            <person name="Alvarez P."/>
            <person name="Gnerre S."/>
            <person name="Grabherr M."/>
            <person name="Mauceli E."/>
            <person name="Brockman W."/>
            <person name="Young S."/>
            <person name="LaButti K."/>
            <person name="Sykes S."/>
            <person name="DeCaprio D."/>
            <person name="Crawford M."/>
            <person name="Koehrsen M."/>
            <person name="Engels R."/>
            <person name="Montgomery P."/>
            <person name="Pearson M."/>
            <person name="Howarth C."/>
            <person name="Larson L."/>
            <person name="White J."/>
            <person name="Zeng Q."/>
            <person name="Kodira C."/>
            <person name="Yandava C."/>
            <person name="Alvarado L."/>
            <person name="O'Leary S."/>
            <person name="Szabo L."/>
            <person name="Dean R."/>
            <person name="Schein J."/>
        </authorList>
    </citation>
    <scope>NUCLEOTIDE SEQUENCE</scope>
    <source>
        <strain>CRL 75-36-700-3</strain>
    </source>
</reference>
<dbReference type="KEGG" id="pgr:PGTG_15949"/>
<gene>
    <name evidence="2" type="ORF">PGTG_15949</name>
</gene>
<evidence type="ECO:0000313" key="3">
    <source>
        <dbReference type="Proteomes" id="UP000008783"/>
    </source>
</evidence>
<protein>
    <submittedName>
        <fullName evidence="2">Uncharacterized protein</fullName>
    </submittedName>
</protein>
<sequence length="285" mass="33862">MPPDSSTKRKAEEIMSQQKPVECSSLKKRKALKSNHKYDFGIKEKTDSSTNMPMRSHGKEQETLKALAPASVFQNPDRETMKILTRKFNADDLNYLRDFPTIEPSTGALHDTESFFKSLWTYNCKNLPPNHQFWIPRENVDEFLMTYRFSQSHADRMIRDNRETKKELGDTILKLSNQWLDLNRYATFFEIITYFQKKLNSWLDLKKTYISRSKIRYDTTHFDRKVEWILEGATLWYYTSEAILKYWRERYQQEIEPGSNSSRGNQPFKLIQMMKSLGFTSKESH</sequence>
<dbReference type="RefSeq" id="XP_003334520.1">
    <property type="nucleotide sequence ID" value="XM_003334472.1"/>
</dbReference>
<dbReference type="EMBL" id="DS178329">
    <property type="protein sequence ID" value="EFP90101.1"/>
    <property type="molecule type" value="Genomic_DNA"/>
</dbReference>
<dbReference type="GeneID" id="10546079"/>
<evidence type="ECO:0000313" key="2">
    <source>
        <dbReference type="EMBL" id="EFP90101.1"/>
    </source>
</evidence>
<accession>E3L0P7</accession>
<dbReference type="AlphaFoldDB" id="E3L0P7"/>
<dbReference type="HOGENOM" id="CLU_055496_0_0_1"/>
<dbReference type="InParanoid" id="E3L0P7"/>